<reference evidence="1" key="1">
    <citation type="journal article" date="2023" name="Plant J.">
        <title>Genome sequences and population genomics provide insights into the demographic history, inbreeding, and mutation load of two 'living fossil' tree species of Dipteronia.</title>
        <authorList>
            <person name="Feng Y."/>
            <person name="Comes H.P."/>
            <person name="Chen J."/>
            <person name="Zhu S."/>
            <person name="Lu R."/>
            <person name="Zhang X."/>
            <person name="Li P."/>
            <person name="Qiu J."/>
            <person name="Olsen K.M."/>
            <person name="Qiu Y."/>
        </authorList>
    </citation>
    <scope>NUCLEOTIDE SEQUENCE</scope>
    <source>
        <strain evidence="1">NBL</strain>
    </source>
</reference>
<name>A0AAE0E5Q6_9ROSI</name>
<dbReference type="PANTHER" id="PTHR33116:SF78">
    <property type="entry name" value="OS12G0587133 PROTEIN"/>
    <property type="match status" value="1"/>
</dbReference>
<dbReference type="PANTHER" id="PTHR33116">
    <property type="entry name" value="REVERSE TRANSCRIPTASE ZINC-BINDING DOMAIN-CONTAINING PROTEIN-RELATED-RELATED"/>
    <property type="match status" value="1"/>
</dbReference>
<organism evidence="1 2">
    <name type="scientific">Dipteronia sinensis</name>
    <dbReference type="NCBI Taxonomy" id="43782"/>
    <lineage>
        <taxon>Eukaryota</taxon>
        <taxon>Viridiplantae</taxon>
        <taxon>Streptophyta</taxon>
        <taxon>Embryophyta</taxon>
        <taxon>Tracheophyta</taxon>
        <taxon>Spermatophyta</taxon>
        <taxon>Magnoliopsida</taxon>
        <taxon>eudicotyledons</taxon>
        <taxon>Gunneridae</taxon>
        <taxon>Pentapetalae</taxon>
        <taxon>rosids</taxon>
        <taxon>malvids</taxon>
        <taxon>Sapindales</taxon>
        <taxon>Sapindaceae</taxon>
        <taxon>Hippocastanoideae</taxon>
        <taxon>Acereae</taxon>
        <taxon>Dipteronia</taxon>
    </lineage>
</organism>
<protein>
    <recommendedName>
        <fullName evidence="3">Reverse transcriptase</fullName>
    </recommendedName>
</protein>
<dbReference type="AlphaFoldDB" id="A0AAE0E5Q6"/>
<dbReference type="EMBL" id="JANJYJ010000005">
    <property type="protein sequence ID" value="KAK3211460.1"/>
    <property type="molecule type" value="Genomic_DNA"/>
</dbReference>
<dbReference type="Proteomes" id="UP001281410">
    <property type="component" value="Unassembled WGS sequence"/>
</dbReference>
<accession>A0AAE0E5Q6</accession>
<evidence type="ECO:0000313" key="2">
    <source>
        <dbReference type="Proteomes" id="UP001281410"/>
    </source>
</evidence>
<gene>
    <name evidence="1" type="ORF">Dsin_016166</name>
</gene>
<evidence type="ECO:0008006" key="3">
    <source>
        <dbReference type="Google" id="ProtNLM"/>
    </source>
</evidence>
<sequence>MWSRWAKGSVDEDWAKAFKCMKAALPITYLGLPLGAKSSVKAFWNPLLSHIEKMLTPWKRKFLNKGGRLVLIKSVVSSIPSYFLSVFKVPVGWLKTLRKCKDLSFGEMVLRRESFTLVSGLQFVGIRNMGA</sequence>
<evidence type="ECO:0000313" key="1">
    <source>
        <dbReference type="EMBL" id="KAK3211460.1"/>
    </source>
</evidence>
<proteinExistence type="predicted"/>
<keyword evidence="2" id="KW-1185">Reference proteome</keyword>
<comment type="caution">
    <text evidence="1">The sequence shown here is derived from an EMBL/GenBank/DDBJ whole genome shotgun (WGS) entry which is preliminary data.</text>
</comment>